<dbReference type="PROSITE" id="PS00232">
    <property type="entry name" value="CADHERIN_1"/>
    <property type="match status" value="2"/>
</dbReference>
<evidence type="ECO:0000256" key="7">
    <source>
        <dbReference type="ARBA" id="ARBA00023136"/>
    </source>
</evidence>
<evidence type="ECO:0000256" key="8">
    <source>
        <dbReference type="PROSITE-ProRule" id="PRU00043"/>
    </source>
</evidence>
<evidence type="ECO:0000256" key="3">
    <source>
        <dbReference type="ARBA" id="ARBA00022737"/>
    </source>
</evidence>
<reference evidence="10" key="2">
    <citation type="submission" date="2025-08" db="UniProtKB">
        <authorList>
            <consortium name="Ensembl"/>
        </authorList>
    </citation>
    <scope>IDENTIFICATION</scope>
</reference>
<evidence type="ECO:0000256" key="5">
    <source>
        <dbReference type="ARBA" id="ARBA00022889"/>
    </source>
</evidence>
<keyword evidence="4 8" id="KW-0106">Calcium</keyword>
<evidence type="ECO:0000256" key="2">
    <source>
        <dbReference type="ARBA" id="ARBA00022692"/>
    </source>
</evidence>
<sequence>PGSPPLSGTGTVTVLVDDVNDNVPVFTSATFHTTIPEDAPTGTDVLLVNSSDADVGLNGVISYSLTGGNGQFSINPATGQIITSSLLDREARANYQLLVVATDGGQPLGMSSSATVSVVVADINDNPPHFHHHPYVTHIPAFISAGGFRF</sequence>
<dbReference type="AlphaFoldDB" id="A0A4W5J7A6"/>
<evidence type="ECO:0000313" key="10">
    <source>
        <dbReference type="Ensembl" id="ENSHHUP00000000003.1"/>
    </source>
</evidence>
<organism evidence="10 11">
    <name type="scientific">Hucho hucho</name>
    <name type="common">huchen</name>
    <dbReference type="NCBI Taxonomy" id="62062"/>
    <lineage>
        <taxon>Eukaryota</taxon>
        <taxon>Metazoa</taxon>
        <taxon>Chordata</taxon>
        <taxon>Craniata</taxon>
        <taxon>Vertebrata</taxon>
        <taxon>Euteleostomi</taxon>
        <taxon>Actinopterygii</taxon>
        <taxon>Neopterygii</taxon>
        <taxon>Teleostei</taxon>
        <taxon>Protacanthopterygii</taxon>
        <taxon>Salmoniformes</taxon>
        <taxon>Salmonidae</taxon>
        <taxon>Salmoninae</taxon>
        <taxon>Hucho</taxon>
    </lineage>
</organism>
<comment type="subcellular location">
    <subcellularLocation>
        <location evidence="1">Membrane</location>
    </subcellularLocation>
</comment>
<evidence type="ECO:0000313" key="11">
    <source>
        <dbReference type="Proteomes" id="UP000314982"/>
    </source>
</evidence>
<dbReference type="STRING" id="62062.ENSHHUP00000000003"/>
<dbReference type="GO" id="GO:0007156">
    <property type="term" value="P:homophilic cell adhesion via plasma membrane adhesion molecules"/>
    <property type="evidence" value="ECO:0007669"/>
    <property type="project" value="InterPro"/>
</dbReference>
<reference evidence="10" key="3">
    <citation type="submission" date="2025-09" db="UniProtKB">
        <authorList>
            <consortium name="Ensembl"/>
        </authorList>
    </citation>
    <scope>IDENTIFICATION</scope>
</reference>
<dbReference type="InterPro" id="IPR002126">
    <property type="entry name" value="Cadherin-like_dom"/>
</dbReference>
<dbReference type="GO" id="GO:0005911">
    <property type="term" value="C:cell-cell junction"/>
    <property type="evidence" value="ECO:0007669"/>
    <property type="project" value="TreeGrafter"/>
</dbReference>
<evidence type="ECO:0000259" key="9">
    <source>
        <dbReference type="PROSITE" id="PS50268"/>
    </source>
</evidence>
<accession>A0A4W5J7A6</accession>
<dbReference type="GO" id="GO:0005886">
    <property type="term" value="C:plasma membrane"/>
    <property type="evidence" value="ECO:0007669"/>
    <property type="project" value="InterPro"/>
</dbReference>
<dbReference type="Ensembl" id="ENSHHUT00000000003.1">
    <property type="protein sequence ID" value="ENSHHUP00000000003.1"/>
    <property type="gene ID" value="ENSHHUG00000000003.1"/>
</dbReference>
<feature type="domain" description="Cadherin" evidence="9">
    <location>
        <begin position="27"/>
        <end position="130"/>
    </location>
</feature>
<evidence type="ECO:0000256" key="6">
    <source>
        <dbReference type="ARBA" id="ARBA00022989"/>
    </source>
</evidence>
<dbReference type="InterPro" id="IPR020894">
    <property type="entry name" value="Cadherin_CS"/>
</dbReference>
<evidence type="ECO:0000256" key="4">
    <source>
        <dbReference type="ARBA" id="ARBA00022837"/>
    </source>
</evidence>
<dbReference type="GeneTree" id="ENSGT00940000155719"/>
<dbReference type="PROSITE" id="PS50268">
    <property type="entry name" value="CADHERIN_2"/>
    <property type="match status" value="2"/>
</dbReference>
<dbReference type="InterPro" id="IPR050971">
    <property type="entry name" value="Cadherin-domain_protein"/>
</dbReference>
<proteinExistence type="predicted"/>
<dbReference type="CDD" id="cd11304">
    <property type="entry name" value="Cadherin_repeat"/>
    <property type="match status" value="2"/>
</dbReference>
<keyword evidence="2" id="KW-0812">Transmembrane</keyword>
<dbReference type="InterPro" id="IPR015919">
    <property type="entry name" value="Cadherin-like_sf"/>
</dbReference>
<dbReference type="PANTHER" id="PTHR24025:SF28">
    <property type="entry name" value="PUTATIVE-RELATED"/>
    <property type="match status" value="1"/>
</dbReference>
<dbReference type="PANTHER" id="PTHR24025">
    <property type="entry name" value="DESMOGLEIN FAMILY MEMBER"/>
    <property type="match status" value="1"/>
</dbReference>
<dbReference type="Gene3D" id="2.60.40.60">
    <property type="entry name" value="Cadherins"/>
    <property type="match status" value="2"/>
</dbReference>
<keyword evidence="5" id="KW-0130">Cell adhesion</keyword>
<keyword evidence="3" id="KW-0677">Repeat</keyword>
<keyword evidence="11" id="KW-1185">Reference proteome</keyword>
<dbReference type="PRINTS" id="PR00205">
    <property type="entry name" value="CADHERIN"/>
</dbReference>
<reference evidence="11" key="1">
    <citation type="submission" date="2018-06" db="EMBL/GenBank/DDBJ databases">
        <title>Genome assembly of Danube salmon.</title>
        <authorList>
            <person name="Macqueen D.J."/>
            <person name="Gundappa M.K."/>
        </authorList>
    </citation>
    <scope>NUCLEOTIDE SEQUENCE [LARGE SCALE GENOMIC DNA]</scope>
</reference>
<protein>
    <recommendedName>
        <fullName evidence="9">Cadherin domain-containing protein</fullName>
    </recommendedName>
</protein>
<keyword evidence="7" id="KW-0472">Membrane</keyword>
<dbReference type="Proteomes" id="UP000314982">
    <property type="component" value="Unassembled WGS sequence"/>
</dbReference>
<feature type="domain" description="Cadherin" evidence="9">
    <location>
        <begin position="2"/>
        <end position="26"/>
    </location>
</feature>
<dbReference type="Pfam" id="PF00028">
    <property type="entry name" value="Cadherin"/>
    <property type="match status" value="1"/>
</dbReference>
<dbReference type="FunFam" id="2.60.40.60:FF:000020">
    <property type="entry name" value="Dachsous cadherin-related 1b"/>
    <property type="match status" value="1"/>
</dbReference>
<evidence type="ECO:0000256" key="1">
    <source>
        <dbReference type="ARBA" id="ARBA00004370"/>
    </source>
</evidence>
<dbReference type="GO" id="GO:0009653">
    <property type="term" value="P:anatomical structure morphogenesis"/>
    <property type="evidence" value="ECO:0007669"/>
    <property type="project" value="UniProtKB-ARBA"/>
</dbReference>
<dbReference type="GO" id="GO:0005509">
    <property type="term" value="F:calcium ion binding"/>
    <property type="evidence" value="ECO:0007669"/>
    <property type="project" value="UniProtKB-UniRule"/>
</dbReference>
<name>A0A4W5J7A6_9TELE</name>
<dbReference type="SUPFAM" id="SSF49313">
    <property type="entry name" value="Cadherin-like"/>
    <property type="match status" value="1"/>
</dbReference>
<dbReference type="SMART" id="SM00112">
    <property type="entry name" value="CA"/>
    <property type="match status" value="1"/>
</dbReference>
<keyword evidence="6" id="KW-1133">Transmembrane helix</keyword>